<protein>
    <submittedName>
        <fullName evidence="1">Uncharacterized protein</fullName>
    </submittedName>
</protein>
<proteinExistence type="predicted"/>
<reference evidence="2" key="1">
    <citation type="journal article" date="2018" name="Nat. Microbiol.">
        <title>Leveraging single-cell genomics to expand the fungal tree of life.</title>
        <authorList>
            <person name="Ahrendt S.R."/>
            <person name="Quandt C.A."/>
            <person name="Ciobanu D."/>
            <person name="Clum A."/>
            <person name="Salamov A."/>
            <person name="Andreopoulos B."/>
            <person name="Cheng J.F."/>
            <person name="Woyke T."/>
            <person name="Pelin A."/>
            <person name="Henrissat B."/>
            <person name="Reynolds N.K."/>
            <person name="Benny G.L."/>
            <person name="Smith M.E."/>
            <person name="James T.Y."/>
            <person name="Grigoriev I.V."/>
        </authorList>
    </citation>
    <scope>NUCLEOTIDE SEQUENCE [LARGE SCALE GENOMIC DNA]</scope>
    <source>
        <strain evidence="2">CSF55</strain>
    </source>
</reference>
<dbReference type="Proteomes" id="UP000281549">
    <property type="component" value="Unassembled WGS sequence"/>
</dbReference>
<accession>A0A4P9Y9Q9</accession>
<gene>
    <name evidence="1" type="ORF">ROZALSC1DRAFT_25888</name>
</gene>
<sequence>MNRSYAEVAEASEKHFQEISSITVVEEQLEEFVNYMNIKKQIEDYLSRNESITNDEENLLCYEEFAAVADIAEPNNYKQAINSNEKKDWEEAMKDEYNALILMENTTWRL</sequence>
<evidence type="ECO:0000313" key="1">
    <source>
        <dbReference type="EMBL" id="RKP15916.1"/>
    </source>
</evidence>
<dbReference type="AlphaFoldDB" id="A0A4P9Y9Q9"/>
<organism evidence="1 2">
    <name type="scientific">Rozella allomycis (strain CSF55)</name>
    <dbReference type="NCBI Taxonomy" id="988480"/>
    <lineage>
        <taxon>Eukaryota</taxon>
        <taxon>Fungi</taxon>
        <taxon>Fungi incertae sedis</taxon>
        <taxon>Cryptomycota</taxon>
        <taxon>Cryptomycota incertae sedis</taxon>
        <taxon>Rozella</taxon>
    </lineage>
</organism>
<evidence type="ECO:0000313" key="2">
    <source>
        <dbReference type="Proteomes" id="UP000281549"/>
    </source>
</evidence>
<feature type="non-terminal residue" evidence="1">
    <location>
        <position position="110"/>
    </location>
</feature>
<dbReference type="EMBL" id="ML007359">
    <property type="protein sequence ID" value="RKP15916.1"/>
    <property type="molecule type" value="Genomic_DNA"/>
</dbReference>
<name>A0A4P9Y9Q9_ROZAC</name>